<name>A0A0A8ZRK5_ARUDO</name>
<dbReference type="AlphaFoldDB" id="A0A0A8ZRK5"/>
<organism evidence="1">
    <name type="scientific">Arundo donax</name>
    <name type="common">Giant reed</name>
    <name type="synonym">Donax arundinaceus</name>
    <dbReference type="NCBI Taxonomy" id="35708"/>
    <lineage>
        <taxon>Eukaryota</taxon>
        <taxon>Viridiplantae</taxon>
        <taxon>Streptophyta</taxon>
        <taxon>Embryophyta</taxon>
        <taxon>Tracheophyta</taxon>
        <taxon>Spermatophyta</taxon>
        <taxon>Magnoliopsida</taxon>
        <taxon>Liliopsida</taxon>
        <taxon>Poales</taxon>
        <taxon>Poaceae</taxon>
        <taxon>PACMAD clade</taxon>
        <taxon>Arundinoideae</taxon>
        <taxon>Arundineae</taxon>
        <taxon>Arundo</taxon>
    </lineage>
</organism>
<accession>A0A0A8ZRK5</accession>
<proteinExistence type="predicted"/>
<reference evidence="1" key="1">
    <citation type="submission" date="2014-09" db="EMBL/GenBank/DDBJ databases">
        <authorList>
            <person name="Magalhaes I.L.F."/>
            <person name="Oliveira U."/>
            <person name="Santos F.R."/>
            <person name="Vidigal T.H.D.A."/>
            <person name="Brescovit A.D."/>
            <person name="Santos A.J."/>
        </authorList>
    </citation>
    <scope>NUCLEOTIDE SEQUENCE</scope>
    <source>
        <tissue evidence="1">Shoot tissue taken approximately 20 cm above the soil surface</tissue>
    </source>
</reference>
<protein>
    <submittedName>
        <fullName evidence="1">Uncharacterized protein</fullName>
    </submittedName>
</protein>
<reference evidence="1" key="2">
    <citation type="journal article" date="2015" name="Data Brief">
        <title>Shoot transcriptome of the giant reed, Arundo donax.</title>
        <authorList>
            <person name="Barrero R.A."/>
            <person name="Guerrero F.D."/>
            <person name="Moolhuijzen P."/>
            <person name="Goolsby J.A."/>
            <person name="Tidwell J."/>
            <person name="Bellgard S.E."/>
            <person name="Bellgard M.I."/>
        </authorList>
    </citation>
    <scope>NUCLEOTIDE SEQUENCE</scope>
    <source>
        <tissue evidence="1">Shoot tissue taken approximately 20 cm above the soil surface</tissue>
    </source>
</reference>
<sequence>MNNKERGFYNLDSSNIINYVRIGQRTE</sequence>
<dbReference type="EMBL" id="GBRH01257572">
    <property type="protein sequence ID" value="JAD40323.1"/>
    <property type="molecule type" value="Transcribed_RNA"/>
</dbReference>
<evidence type="ECO:0000313" key="1">
    <source>
        <dbReference type="EMBL" id="JAD40323.1"/>
    </source>
</evidence>